<protein>
    <submittedName>
        <fullName evidence="1">Uncharacterized protein</fullName>
    </submittedName>
</protein>
<accession>A0ABU6VSR6</accession>
<keyword evidence="2" id="KW-1185">Reference proteome</keyword>
<gene>
    <name evidence="1" type="ORF">PIB30_085783</name>
</gene>
<dbReference type="Proteomes" id="UP001341840">
    <property type="component" value="Unassembled WGS sequence"/>
</dbReference>
<name>A0ABU6VSR6_9FABA</name>
<dbReference type="EMBL" id="JASCZI010152478">
    <property type="protein sequence ID" value="MED6176199.1"/>
    <property type="molecule type" value="Genomic_DNA"/>
</dbReference>
<comment type="caution">
    <text evidence="1">The sequence shown here is derived from an EMBL/GenBank/DDBJ whole genome shotgun (WGS) entry which is preliminary data.</text>
</comment>
<organism evidence="1 2">
    <name type="scientific">Stylosanthes scabra</name>
    <dbReference type="NCBI Taxonomy" id="79078"/>
    <lineage>
        <taxon>Eukaryota</taxon>
        <taxon>Viridiplantae</taxon>
        <taxon>Streptophyta</taxon>
        <taxon>Embryophyta</taxon>
        <taxon>Tracheophyta</taxon>
        <taxon>Spermatophyta</taxon>
        <taxon>Magnoliopsida</taxon>
        <taxon>eudicotyledons</taxon>
        <taxon>Gunneridae</taxon>
        <taxon>Pentapetalae</taxon>
        <taxon>rosids</taxon>
        <taxon>fabids</taxon>
        <taxon>Fabales</taxon>
        <taxon>Fabaceae</taxon>
        <taxon>Papilionoideae</taxon>
        <taxon>50 kb inversion clade</taxon>
        <taxon>dalbergioids sensu lato</taxon>
        <taxon>Dalbergieae</taxon>
        <taxon>Pterocarpus clade</taxon>
        <taxon>Stylosanthes</taxon>
    </lineage>
</organism>
<sequence length="193" mass="21522">MGLPVGLWCSETINTLAKLWGKIIKMDYCTEESKSFTTARFLVDCFQWEMVNEWITVKVEDRVFEIFAKEFGSEVYSIQSHPDLEEVSATSMEEVVKPVSVSVFPVEKQPAVTGHNNSNSEFIIDPLLDAIINCSWNNVHEFNHGGVIAGIEVREPVRGKLLSCKLCVSSDRIVGVSGELLGCAPMDPMLYEA</sequence>
<evidence type="ECO:0000313" key="1">
    <source>
        <dbReference type="EMBL" id="MED6176199.1"/>
    </source>
</evidence>
<reference evidence="1 2" key="1">
    <citation type="journal article" date="2023" name="Plants (Basel)">
        <title>Bridging the Gap: Combining Genomics and Transcriptomics Approaches to Understand Stylosanthes scabra, an Orphan Legume from the Brazilian Caatinga.</title>
        <authorList>
            <person name="Ferreira-Neto J.R.C."/>
            <person name="da Silva M.D."/>
            <person name="Binneck E."/>
            <person name="de Melo N.F."/>
            <person name="da Silva R.H."/>
            <person name="de Melo A.L.T.M."/>
            <person name="Pandolfi V."/>
            <person name="Bustamante F.O."/>
            <person name="Brasileiro-Vidal A.C."/>
            <person name="Benko-Iseppon A.M."/>
        </authorList>
    </citation>
    <scope>NUCLEOTIDE SEQUENCE [LARGE SCALE GENOMIC DNA]</scope>
    <source>
        <tissue evidence="1">Leaves</tissue>
    </source>
</reference>
<proteinExistence type="predicted"/>
<evidence type="ECO:0000313" key="2">
    <source>
        <dbReference type="Proteomes" id="UP001341840"/>
    </source>
</evidence>